<dbReference type="Proteomes" id="UP001202281">
    <property type="component" value="Unassembled WGS sequence"/>
</dbReference>
<reference evidence="1 2" key="1">
    <citation type="submission" date="2022-04" db="EMBL/GenBank/DDBJ databases">
        <title>Identification of a novel bacterium isolated from mangrove sediments.</title>
        <authorList>
            <person name="Pan X."/>
        </authorList>
    </citation>
    <scope>NUCLEOTIDE SEQUENCE [LARGE SCALE GENOMIC DNA]</scope>
    <source>
        <strain evidence="1 2">B2638</strain>
    </source>
</reference>
<gene>
    <name evidence="1" type="ORF">MTR66_19660</name>
</gene>
<sequence>MAPPVLGPRRSIEGSFEAVEGYPESKSFVKKYWNVVADYDGSISPVPKHISSLEFLADIPNKKITRGDVRAKFSFPIDQKAIFWTIVWGYERGRIGNNPDNMIRALVNAQEMANEVNHITDTIAREGPLPSQQIIERLNNAGKVGTSTSSKVAAMARIQSLEGECVILDRQVIASIFYHRFADFKELERIMMPRTIDGRACLGERIDKSFNRREDFYADYVRRLSELASTLGSEPEQIERFLFRSVPDMEPINRRWKHIKEKRERAATRQLT</sequence>
<dbReference type="EMBL" id="JALHLG010000058">
    <property type="protein sequence ID" value="MCJ2189023.1"/>
    <property type="molecule type" value="Genomic_DNA"/>
</dbReference>
<dbReference type="RefSeq" id="WP_243924149.1">
    <property type="nucleotide sequence ID" value="NZ_JALHLG010000058.1"/>
</dbReference>
<evidence type="ECO:0000313" key="1">
    <source>
        <dbReference type="EMBL" id="MCJ2189023.1"/>
    </source>
</evidence>
<dbReference type="Pfam" id="PF21790">
    <property type="entry name" value="OGG"/>
    <property type="match status" value="1"/>
</dbReference>
<protein>
    <submittedName>
        <fullName evidence="1">Uncharacterized protein</fullName>
    </submittedName>
</protein>
<evidence type="ECO:0000313" key="2">
    <source>
        <dbReference type="Proteomes" id="UP001202281"/>
    </source>
</evidence>
<keyword evidence="2" id="KW-1185">Reference proteome</keyword>
<dbReference type="InterPro" id="IPR048868">
    <property type="entry name" value="OGG-like_put"/>
</dbReference>
<accession>A0ABT0BVR6</accession>
<organism evidence="1 2">
    <name type="scientific">Novosphingobium beihaiensis</name>
    <dbReference type="NCBI Taxonomy" id="2930389"/>
    <lineage>
        <taxon>Bacteria</taxon>
        <taxon>Pseudomonadati</taxon>
        <taxon>Pseudomonadota</taxon>
        <taxon>Alphaproteobacteria</taxon>
        <taxon>Sphingomonadales</taxon>
        <taxon>Sphingomonadaceae</taxon>
        <taxon>Novosphingobium</taxon>
    </lineage>
</organism>
<name>A0ABT0BVR6_9SPHN</name>
<proteinExistence type="predicted"/>
<comment type="caution">
    <text evidence="1">The sequence shown here is derived from an EMBL/GenBank/DDBJ whole genome shotgun (WGS) entry which is preliminary data.</text>
</comment>